<dbReference type="EMBL" id="AFNN01000010">
    <property type="protein sequence ID" value="EGL87272.1"/>
    <property type="molecule type" value="Genomic_DNA"/>
</dbReference>
<evidence type="ECO:0000256" key="1">
    <source>
        <dbReference type="ARBA" id="ARBA00022729"/>
    </source>
</evidence>
<gene>
    <name evidence="3" type="ORF">HMPREF9967_1516</name>
</gene>
<dbReference type="NCBIfam" id="TIGR01168">
    <property type="entry name" value="YSIRK_signal"/>
    <property type="match status" value="1"/>
</dbReference>
<feature type="domain" description="YSIRK Gram-positive signal peptide" evidence="2">
    <location>
        <begin position="7"/>
        <end position="31"/>
    </location>
</feature>
<dbReference type="Proteomes" id="UP000010138">
    <property type="component" value="Unassembled WGS sequence"/>
</dbReference>
<evidence type="ECO:0000313" key="4">
    <source>
        <dbReference type="Proteomes" id="UP000010138"/>
    </source>
</evidence>
<proteinExistence type="predicted"/>
<keyword evidence="1" id="KW-0732">Signal</keyword>
<evidence type="ECO:0000259" key="2">
    <source>
        <dbReference type="Pfam" id="PF04650"/>
    </source>
</evidence>
<dbReference type="eggNOG" id="COG3250">
    <property type="taxonomic scope" value="Bacteria"/>
</dbReference>
<dbReference type="Pfam" id="PF04650">
    <property type="entry name" value="YSIRK_signal"/>
    <property type="match status" value="1"/>
</dbReference>
<organism evidence="3 4">
    <name type="scientific">Streptococcus infantis SK1076</name>
    <dbReference type="NCBI Taxonomy" id="1005705"/>
    <lineage>
        <taxon>Bacteria</taxon>
        <taxon>Bacillati</taxon>
        <taxon>Bacillota</taxon>
        <taxon>Bacilli</taxon>
        <taxon>Lactobacillales</taxon>
        <taxon>Streptococcaceae</taxon>
        <taxon>Streptococcus</taxon>
    </lineage>
</organism>
<comment type="caution">
    <text evidence="3">The sequence shown here is derived from an EMBL/GenBank/DDBJ whole genome shotgun (WGS) entry which is preliminary data.</text>
</comment>
<reference evidence="3 4" key="1">
    <citation type="submission" date="2011-04" db="EMBL/GenBank/DDBJ databases">
        <authorList>
            <person name="Durkin A.S."/>
            <person name="Radune D."/>
            <person name="Hostetler J."/>
            <person name="Torralba M."/>
            <person name="Gillis M."/>
            <person name="Methe B."/>
            <person name="Sutton G."/>
            <person name="Nelson K.E."/>
        </authorList>
    </citation>
    <scope>NUCLEOTIDE SEQUENCE [LARGE SCALE GENOMIC DNA]</scope>
    <source>
        <strain evidence="3 4">SK1076</strain>
    </source>
</reference>
<sequence length="73" mass="7968">MGKDHWNRKRVYSIRKFTVGTCSVLIGTCAILFGTNLANISTISADETPVAVATENVDKEITKEEAVVEKAPE</sequence>
<protein>
    <submittedName>
        <fullName evidence="3">Gram-positive signal peptide protein, YSIRK family</fullName>
    </submittedName>
</protein>
<dbReference type="InterPro" id="IPR005877">
    <property type="entry name" value="YSIRK_signal_dom"/>
</dbReference>
<dbReference type="AlphaFoldDB" id="F5VZG7"/>
<accession>F5VZG7</accession>
<name>F5VZG7_9STRE</name>
<evidence type="ECO:0000313" key="3">
    <source>
        <dbReference type="EMBL" id="EGL87272.1"/>
    </source>
</evidence>